<protein>
    <submittedName>
        <fullName evidence="1">Uncharacterized protein</fullName>
    </submittedName>
</protein>
<evidence type="ECO:0000313" key="1">
    <source>
        <dbReference type="EMBL" id="QNO47452.1"/>
    </source>
</evidence>
<reference evidence="1" key="1">
    <citation type="submission" date="2020-06" db="EMBL/GenBank/DDBJ databases">
        <title>Unique genomic features of the anaerobic methanotrophic archaea.</title>
        <authorList>
            <person name="Chadwick G.L."/>
            <person name="Skennerton C.T."/>
            <person name="Laso-Perez R."/>
            <person name="Leu A.O."/>
            <person name="Speth D.R."/>
            <person name="Yu H."/>
            <person name="Morgan-Lang C."/>
            <person name="Hatzenpichler R."/>
            <person name="Goudeau D."/>
            <person name="Malmstrom R."/>
            <person name="Brazelton W.J."/>
            <person name="Woyke T."/>
            <person name="Hallam S.J."/>
            <person name="Tyson G.W."/>
            <person name="Wegener G."/>
            <person name="Boetius A."/>
            <person name="Orphan V."/>
        </authorList>
    </citation>
    <scope>NUCLEOTIDE SEQUENCE</scope>
</reference>
<accession>A0A7G9YHG8</accession>
<dbReference type="EMBL" id="MT631263">
    <property type="protein sequence ID" value="QNO47452.1"/>
    <property type="molecule type" value="Genomic_DNA"/>
</dbReference>
<dbReference type="InterPro" id="IPR007612">
    <property type="entry name" value="LOR"/>
</dbReference>
<sequence>MGMVKGVNPAFQHREYLFRRKVFKLFGGAFHVYDTSGNVLFYSKQKAFKLKEDFRIYSDESMSQELLSITTPQILDIGATYNIRDATTGEAVGALRRKGLKSIIKDEWVILSKEGQEIGIVAESSMITALLSRFIGLIPQTYVVRANGQEVAEIKQHFNPFVLKYTMTISDVGFAIDPRLLIATGILLVGIEGRQK</sequence>
<gene>
    <name evidence="1" type="ORF">IILFPGFB_00024</name>
</gene>
<dbReference type="SUPFAM" id="SSF54518">
    <property type="entry name" value="Tubby C-terminal domain-like"/>
    <property type="match status" value="1"/>
</dbReference>
<dbReference type="AlphaFoldDB" id="A0A7G9YHG8"/>
<organism evidence="1">
    <name type="scientific">Candidatus Methanogaster sp. ANME-2c ERB4</name>
    <dbReference type="NCBI Taxonomy" id="2759911"/>
    <lineage>
        <taxon>Archaea</taxon>
        <taxon>Methanobacteriati</taxon>
        <taxon>Methanobacteriota</taxon>
        <taxon>Stenosarchaea group</taxon>
        <taxon>Methanomicrobia</taxon>
        <taxon>Methanosarcinales</taxon>
        <taxon>ANME-2 cluster</taxon>
        <taxon>Candidatus Methanogasteraceae</taxon>
        <taxon>Candidatus Methanogaster</taxon>
    </lineage>
</organism>
<name>A0A7G9YHG8_9EURY</name>
<dbReference type="InterPro" id="IPR025659">
    <property type="entry name" value="Tubby-like_C"/>
</dbReference>
<proteinExistence type="predicted"/>
<dbReference type="Pfam" id="PF04525">
    <property type="entry name" value="LOR"/>
    <property type="match status" value="1"/>
</dbReference>